<accession>A0A8K0K5S3</accession>
<gene>
    <name evidence="6" type="ORF">J437_LFUL007632</name>
</gene>
<dbReference type="EMBL" id="KZ308393">
    <property type="protein sequence ID" value="KAG8228895.1"/>
    <property type="molecule type" value="Genomic_DNA"/>
</dbReference>
<dbReference type="GO" id="GO:0005829">
    <property type="term" value="C:cytosol"/>
    <property type="evidence" value="ECO:0007669"/>
    <property type="project" value="InterPro"/>
</dbReference>
<evidence type="ECO:0000256" key="3">
    <source>
        <dbReference type="ARBA" id="ARBA00022670"/>
    </source>
</evidence>
<dbReference type="SUPFAM" id="SSF53182">
    <property type="entry name" value="Pyrrolidone carboxyl peptidase (pyroglutamate aminopeptidase)"/>
    <property type="match status" value="1"/>
</dbReference>
<dbReference type="Pfam" id="PF01470">
    <property type="entry name" value="Peptidase_C15"/>
    <property type="match status" value="1"/>
</dbReference>
<proteinExistence type="inferred from homology"/>
<comment type="caution">
    <text evidence="6">The sequence shown here is derived from an EMBL/GenBank/DDBJ whole genome shotgun (WGS) entry which is preliminary data.</text>
</comment>
<dbReference type="CDD" id="cd00501">
    <property type="entry name" value="Peptidase_C15"/>
    <property type="match status" value="1"/>
</dbReference>
<keyword evidence="7" id="KW-1185">Reference proteome</keyword>
<dbReference type="OrthoDB" id="407146at2759"/>
<dbReference type="AlphaFoldDB" id="A0A8K0K5S3"/>
<dbReference type="GO" id="GO:0006508">
    <property type="term" value="P:proteolysis"/>
    <property type="evidence" value="ECO:0007669"/>
    <property type="project" value="UniProtKB-KW"/>
</dbReference>
<dbReference type="Proteomes" id="UP000792457">
    <property type="component" value="Unassembled WGS sequence"/>
</dbReference>
<keyword evidence="3" id="KW-0645">Protease</keyword>
<dbReference type="PRINTS" id="PR00706">
    <property type="entry name" value="PYROGLUPTASE"/>
</dbReference>
<dbReference type="PIRSF" id="PIRSF015592">
    <property type="entry name" value="Prld-crbxl_pptds"/>
    <property type="match status" value="1"/>
</dbReference>
<dbReference type="PANTHER" id="PTHR23402:SF1">
    <property type="entry name" value="PYROGLUTAMYL-PEPTIDASE I"/>
    <property type="match status" value="1"/>
</dbReference>
<comment type="similarity">
    <text evidence="1">Belongs to the peptidase C15 family.</text>
</comment>
<dbReference type="GO" id="GO:0016920">
    <property type="term" value="F:pyroglutamyl-peptidase activity"/>
    <property type="evidence" value="ECO:0007669"/>
    <property type="project" value="InterPro"/>
</dbReference>
<keyword evidence="5" id="KW-0788">Thiol protease</keyword>
<evidence type="ECO:0000256" key="4">
    <source>
        <dbReference type="ARBA" id="ARBA00022801"/>
    </source>
</evidence>
<dbReference type="PANTHER" id="PTHR23402">
    <property type="entry name" value="PROTEASE FAMILY C15 PYROGLUTAMYL-PEPTIDASE I-RELATED"/>
    <property type="match status" value="1"/>
</dbReference>
<name>A0A8K0K5S3_LADFU</name>
<reference evidence="6" key="1">
    <citation type="submission" date="2013-04" db="EMBL/GenBank/DDBJ databases">
        <authorList>
            <person name="Qu J."/>
            <person name="Murali S.C."/>
            <person name="Bandaranaike D."/>
            <person name="Bellair M."/>
            <person name="Blankenburg K."/>
            <person name="Chao H."/>
            <person name="Dinh H."/>
            <person name="Doddapaneni H."/>
            <person name="Downs B."/>
            <person name="Dugan-Rocha S."/>
            <person name="Elkadiri S."/>
            <person name="Gnanaolivu R.D."/>
            <person name="Hernandez B."/>
            <person name="Javaid M."/>
            <person name="Jayaseelan J.C."/>
            <person name="Lee S."/>
            <person name="Li M."/>
            <person name="Ming W."/>
            <person name="Munidasa M."/>
            <person name="Muniz J."/>
            <person name="Nguyen L."/>
            <person name="Ongeri F."/>
            <person name="Osuji N."/>
            <person name="Pu L.-L."/>
            <person name="Puazo M."/>
            <person name="Qu C."/>
            <person name="Quiroz J."/>
            <person name="Raj R."/>
            <person name="Weissenberger G."/>
            <person name="Xin Y."/>
            <person name="Zou X."/>
            <person name="Han Y."/>
            <person name="Richards S."/>
            <person name="Worley K."/>
            <person name="Muzny D."/>
            <person name="Gibbs R."/>
        </authorList>
    </citation>
    <scope>NUCLEOTIDE SEQUENCE</scope>
    <source>
        <strain evidence="6">Sampled in the wild</strain>
    </source>
</reference>
<dbReference type="InterPro" id="IPR016125">
    <property type="entry name" value="Peptidase_C15-like"/>
</dbReference>
<evidence type="ECO:0000256" key="1">
    <source>
        <dbReference type="ARBA" id="ARBA00006641"/>
    </source>
</evidence>
<dbReference type="InterPro" id="IPR000816">
    <property type="entry name" value="Peptidase_C15"/>
</dbReference>
<organism evidence="6 7">
    <name type="scientific">Ladona fulva</name>
    <name type="common">Scarce chaser dragonfly</name>
    <name type="synonym">Libellula fulva</name>
    <dbReference type="NCBI Taxonomy" id="123851"/>
    <lineage>
        <taxon>Eukaryota</taxon>
        <taxon>Metazoa</taxon>
        <taxon>Ecdysozoa</taxon>
        <taxon>Arthropoda</taxon>
        <taxon>Hexapoda</taxon>
        <taxon>Insecta</taxon>
        <taxon>Pterygota</taxon>
        <taxon>Palaeoptera</taxon>
        <taxon>Odonata</taxon>
        <taxon>Epiprocta</taxon>
        <taxon>Anisoptera</taxon>
        <taxon>Libelluloidea</taxon>
        <taxon>Libellulidae</taxon>
        <taxon>Ladona</taxon>
    </lineage>
</organism>
<evidence type="ECO:0000313" key="7">
    <source>
        <dbReference type="Proteomes" id="UP000792457"/>
    </source>
</evidence>
<dbReference type="InterPro" id="IPR036440">
    <property type="entry name" value="Peptidase_C15-like_sf"/>
</dbReference>
<evidence type="ECO:0008006" key="8">
    <source>
        <dbReference type="Google" id="ProtNLM"/>
    </source>
</evidence>
<reference evidence="6" key="2">
    <citation type="submission" date="2017-10" db="EMBL/GenBank/DDBJ databases">
        <title>Ladona fulva Genome sequencing and assembly.</title>
        <authorList>
            <person name="Murali S."/>
            <person name="Richards S."/>
            <person name="Bandaranaike D."/>
            <person name="Bellair M."/>
            <person name="Blankenburg K."/>
            <person name="Chao H."/>
            <person name="Dinh H."/>
            <person name="Doddapaneni H."/>
            <person name="Dugan-Rocha S."/>
            <person name="Elkadiri S."/>
            <person name="Gnanaolivu R."/>
            <person name="Hernandez B."/>
            <person name="Skinner E."/>
            <person name="Javaid M."/>
            <person name="Lee S."/>
            <person name="Li M."/>
            <person name="Ming W."/>
            <person name="Munidasa M."/>
            <person name="Muniz J."/>
            <person name="Nguyen L."/>
            <person name="Hughes D."/>
            <person name="Osuji N."/>
            <person name="Pu L.-L."/>
            <person name="Puazo M."/>
            <person name="Qu C."/>
            <person name="Quiroz J."/>
            <person name="Raj R."/>
            <person name="Weissenberger G."/>
            <person name="Xin Y."/>
            <person name="Zou X."/>
            <person name="Han Y."/>
            <person name="Worley K."/>
            <person name="Muzny D."/>
            <person name="Gibbs R."/>
        </authorList>
    </citation>
    <scope>NUCLEOTIDE SEQUENCE</scope>
    <source>
        <strain evidence="6">Sampled in the wild</strain>
    </source>
</reference>
<protein>
    <recommendedName>
        <fullName evidence="8">Pyroglutamyl-peptidase I</fullName>
    </recommendedName>
</protein>
<sequence>MQNNVGIEDAVAKNSTVIVTGFGPFKHHKINASWEAVKLLPSLNLDEKLGIKLIVEEIPVSYDAVSEKIPKLWEMHNPLLVVHVGVSSHAKVVIFERSAYRSGYWKEDVEGKTPENGCCPRGTDECITSALSIHEVCSEVNKCDQRILSCISSDAGRYLCEFIYYTSLSIDRRRTIFIHVPELERPYSAMELAEGISKAVESMISQRRCSDVSQ</sequence>
<evidence type="ECO:0000256" key="2">
    <source>
        <dbReference type="ARBA" id="ARBA00022490"/>
    </source>
</evidence>
<keyword evidence="4" id="KW-0378">Hydrolase</keyword>
<dbReference type="Gene3D" id="3.40.630.20">
    <property type="entry name" value="Peptidase C15, pyroglutamyl peptidase I-like"/>
    <property type="match status" value="1"/>
</dbReference>
<dbReference type="FunFam" id="3.40.630.20:FF:000008">
    <property type="entry name" value="Pyroglutamyl-peptidase 1"/>
    <property type="match status" value="1"/>
</dbReference>
<keyword evidence="2" id="KW-0963">Cytoplasm</keyword>
<evidence type="ECO:0000313" key="6">
    <source>
        <dbReference type="EMBL" id="KAG8228895.1"/>
    </source>
</evidence>
<evidence type="ECO:0000256" key="5">
    <source>
        <dbReference type="ARBA" id="ARBA00022807"/>
    </source>
</evidence>